<reference evidence="6 7" key="1">
    <citation type="journal article" date="2016" name="Fungal Biol.">
        <title>The genome of Xylona heveae provides a window into fungal endophytism.</title>
        <authorList>
            <person name="Gazis R."/>
            <person name="Kuo A."/>
            <person name="Riley R."/>
            <person name="LaButti K."/>
            <person name="Lipzen A."/>
            <person name="Lin J."/>
            <person name="Amirebrahimi M."/>
            <person name="Hesse C.N."/>
            <person name="Spatafora J.W."/>
            <person name="Henrissat B."/>
            <person name="Hainaut M."/>
            <person name="Grigoriev I.V."/>
            <person name="Hibbett D.S."/>
        </authorList>
    </citation>
    <scope>NUCLEOTIDE SEQUENCE [LARGE SCALE GENOMIC DNA]</scope>
    <source>
        <strain evidence="6 7">TC161</strain>
    </source>
</reference>
<sequence length="783" mass="86718">MPAPPVISATCKQTRFHLLDDKPSNEVDVQGLSILIGSADQNSNDISSNEAASTKTKDKIKAKLKSKGRELVTDAHLRLKGGRHYGLVGRNGTGKSTILRAMSEKIIPGIPYSTRIAILQQIGDEDQSGHTRPAKSGIENEDMTVLQKVMQSDEAKNNLSQKIDILSAAFEDTDDTFNPIRASRQLKHEELETQLCLAQKNASLRSGSRGLQARKELLAMEAKITASADLLCQSKDDLDPSMFQQETQAAVDLLSDMQSHFEAIRIPDIEREAHNVLRGLGFSEDDFSKSYSTLSGGWRMRATLAGILIQNPEIMILDEPTNYLDLLGVIWLETYLKRLRESSETTLILVSHDRAFMDAVCEETIILRDQDLTYFRGNVSAYENDRKSQQLYWARMQEAQDRQTAHMQDTIRDTMKQGKKTGDDSKLRMAKSRQRKLDERMGIEVNAKGGRFKLNRDLAGWHSTRRDAIEIPADEKAVVMSFPDPDLTELRFPGPLISMEQITFGYPSGSRGLKRAGTGSGMSASSTTTVPVLNEINFSIYPGDRLGIMGLNGSGKSTLLKLLVGQEKLLNGRGTISTHPRLKLGYFSQHSAESLRATGIAEPELSALALMMREVGGTMAQGEVRALLGSMGLPGRIASDVPVRLLSGGQLSRLALSVTLYPRPHLLILDEPSTHLDLDTVHALASALVSFSGAILLVSHDRYLVRRVVEGKVRGIQKNSDDEDYEEEDDGDDDDDESSKRWGVACKRAVYVLRKGKLVEQERGVEQFETSLEKRVNKISYST</sequence>
<dbReference type="GeneID" id="28900966"/>
<feature type="compositionally biased region" description="Basic and acidic residues" evidence="4">
    <location>
        <begin position="416"/>
        <end position="427"/>
    </location>
</feature>
<dbReference type="Pfam" id="PF12848">
    <property type="entry name" value="ABC_tran_Xtn"/>
    <property type="match status" value="1"/>
</dbReference>
<dbReference type="GO" id="GO:0005524">
    <property type="term" value="F:ATP binding"/>
    <property type="evidence" value="ECO:0007669"/>
    <property type="project" value="UniProtKB-KW"/>
</dbReference>
<dbReference type="CDD" id="cd03221">
    <property type="entry name" value="ABCF_EF-3"/>
    <property type="match status" value="1"/>
</dbReference>
<name>A0A165IZE6_XYLHT</name>
<evidence type="ECO:0000256" key="1">
    <source>
        <dbReference type="ARBA" id="ARBA00022737"/>
    </source>
</evidence>
<gene>
    <name evidence="6" type="ORF">L228DRAFT_280811</name>
</gene>
<keyword evidence="3" id="KW-0067">ATP-binding</keyword>
<dbReference type="InterPro" id="IPR032781">
    <property type="entry name" value="ABC_tran_Xtn"/>
</dbReference>
<dbReference type="InterPro" id="IPR027417">
    <property type="entry name" value="P-loop_NTPase"/>
</dbReference>
<dbReference type="STRING" id="1328760.A0A165IZE6"/>
<evidence type="ECO:0000256" key="4">
    <source>
        <dbReference type="SAM" id="MobiDB-lite"/>
    </source>
</evidence>
<feature type="region of interest" description="Disordered" evidence="4">
    <location>
        <begin position="718"/>
        <end position="740"/>
    </location>
</feature>
<dbReference type="InParanoid" id="A0A165IZE6"/>
<dbReference type="InterPro" id="IPR050611">
    <property type="entry name" value="ABCF"/>
</dbReference>
<organism evidence="6 7">
    <name type="scientific">Xylona heveae (strain CBS 132557 / TC161)</name>
    <dbReference type="NCBI Taxonomy" id="1328760"/>
    <lineage>
        <taxon>Eukaryota</taxon>
        <taxon>Fungi</taxon>
        <taxon>Dikarya</taxon>
        <taxon>Ascomycota</taxon>
        <taxon>Pezizomycotina</taxon>
        <taxon>Xylonomycetes</taxon>
        <taxon>Xylonales</taxon>
        <taxon>Xylonaceae</taxon>
        <taxon>Xylona</taxon>
    </lineage>
</organism>
<dbReference type="FunFam" id="3.40.50.300:FF:000011">
    <property type="entry name" value="Putative ABC transporter ATP-binding component"/>
    <property type="match status" value="1"/>
</dbReference>
<evidence type="ECO:0000256" key="2">
    <source>
        <dbReference type="ARBA" id="ARBA00022741"/>
    </source>
</evidence>
<keyword evidence="7" id="KW-1185">Reference proteome</keyword>
<dbReference type="AlphaFoldDB" id="A0A165IZE6"/>
<dbReference type="OMA" id="RQIAHME"/>
<evidence type="ECO:0000259" key="5">
    <source>
        <dbReference type="PROSITE" id="PS50893"/>
    </source>
</evidence>
<dbReference type="InterPro" id="IPR017871">
    <property type="entry name" value="ABC_transporter-like_CS"/>
</dbReference>
<keyword evidence="2" id="KW-0547">Nucleotide-binding</keyword>
<evidence type="ECO:0000256" key="3">
    <source>
        <dbReference type="ARBA" id="ARBA00022840"/>
    </source>
</evidence>
<dbReference type="Gene3D" id="3.40.50.300">
    <property type="entry name" value="P-loop containing nucleotide triphosphate hydrolases"/>
    <property type="match status" value="2"/>
</dbReference>
<evidence type="ECO:0000313" key="7">
    <source>
        <dbReference type="Proteomes" id="UP000076632"/>
    </source>
</evidence>
<feature type="domain" description="ABC transporter" evidence="5">
    <location>
        <begin position="54"/>
        <end position="394"/>
    </location>
</feature>
<keyword evidence="1" id="KW-0677">Repeat</keyword>
<dbReference type="PANTHER" id="PTHR19211">
    <property type="entry name" value="ATP-BINDING TRANSPORT PROTEIN-RELATED"/>
    <property type="match status" value="1"/>
</dbReference>
<dbReference type="PROSITE" id="PS50893">
    <property type="entry name" value="ABC_TRANSPORTER_2"/>
    <property type="match status" value="2"/>
</dbReference>
<feature type="region of interest" description="Disordered" evidence="4">
    <location>
        <begin position="416"/>
        <end position="435"/>
    </location>
</feature>
<feature type="domain" description="ABC transporter" evidence="5">
    <location>
        <begin position="497"/>
        <end position="742"/>
    </location>
</feature>
<dbReference type="Proteomes" id="UP000076632">
    <property type="component" value="Unassembled WGS sequence"/>
</dbReference>
<dbReference type="EMBL" id="KV407455">
    <property type="protein sequence ID" value="KZF25583.1"/>
    <property type="molecule type" value="Genomic_DNA"/>
</dbReference>
<protein>
    <submittedName>
        <fullName evidence="6">Putative ABC transporter</fullName>
    </submittedName>
</protein>
<proteinExistence type="predicted"/>
<dbReference type="RefSeq" id="XP_018191138.1">
    <property type="nucleotide sequence ID" value="XM_018335829.1"/>
</dbReference>
<dbReference type="InterPro" id="IPR003593">
    <property type="entry name" value="AAA+_ATPase"/>
</dbReference>
<dbReference type="PROSITE" id="PS00211">
    <property type="entry name" value="ABC_TRANSPORTER_1"/>
    <property type="match status" value="2"/>
</dbReference>
<dbReference type="PANTHER" id="PTHR19211:SF135">
    <property type="entry name" value="ATPASE, PUTATIVE (AFU_ORTHOLOGUE AFUA_1G16440)-RELATED"/>
    <property type="match status" value="1"/>
</dbReference>
<feature type="compositionally biased region" description="Acidic residues" evidence="4">
    <location>
        <begin position="721"/>
        <end position="737"/>
    </location>
</feature>
<dbReference type="InterPro" id="IPR003439">
    <property type="entry name" value="ABC_transporter-like_ATP-bd"/>
</dbReference>
<evidence type="ECO:0000313" key="6">
    <source>
        <dbReference type="EMBL" id="KZF25583.1"/>
    </source>
</evidence>
<dbReference type="OrthoDB" id="2110130at2759"/>
<dbReference type="Pfam" id="PF00005">
    <property type="entry name" value="ABC_tran"/>
    <property type="match status" value="2"/>
</dbReference>
<accession>A0A165IZE6</accession>
<dbReference type="SUPFAM" id="SSF52540">
    <property type="entry name" value="P-loop containing nucleoside triphosphate hydrolases"/>
    <property type="match status" value="2"/>
</dbReference>
<dbReference type="SMART" id="SM00382">
    <property type="entry name" value="AAA"/>
    <property type="match status" value="2"/>
</dbReference>
<dbReference type="GO" id="GO:0016887">
    <property type="term" value="F:ATP hydrolysis activity"/>
    <property type="evidence" value="ECO:0007669"/>
    <property type="project" value="InterPro"/>
</dbReference>